<organism evidence="1 2">
    <name type="scientific">Candidatus Yanofskybacteria bacterium RIFCSPHIGHO2_02_FULL_43_22</name>
    <dbReference type="NCBI Taxonomy" id="1802681"/>
    <lineage>
        <taxon>Bacteria</taxon>
        <taxon>Candidatus Yanofskyibacteriota</taxon>
    </lineage>
</organism>
<dbReference type="AlphaFoldDB" id="A0A1F8FSE2"/>
<dbReference type="Proteomes" id="UP000176581">
    <property type="component" value="Unassembled WGS sequence"/>
</dbReference>
<dbReference type="EMBL" id="MGJV01000004">
    <property type="protein sequence ID" value="OGN15935.1"/>
    <property type="molecule type" value="Genomic_DNA"/>
</dbReference>
<evidence type="ECO:0000313" key="2">
    <source>
        <dbReference type="Proteomes" id="UP000176581"/>
    </source>
</evidence>
<gene>
    <name evidence="1" type="ORF">A3J47_03420</name>
</gene>
<comment type="caution">
    <text evidence="1">The sequence shown here is derived from an EMBL/GenBank/DDBJ whole genome shotgun (WGS) entry which is preliminary data.</text>
</comment>
<sequence>MELATLCSRSPRMSIPDSGFDGVLSKILAGEMRKRVFNQLGAMVNDLPADRLSRDERKEAKLKVLGFIEAACHEFFPEMTRRIVEGDGQPKSVGDRGRSR</sequence>
<proteinExistence type="predicted"/>
<accession>A0A1F8FSE2</accession>
<name>A0A1F8FSE2_9BACT</name>
<evidence type="ECO:0000313" key="1">
    <source>
        <dbReference type="EMBL" id="OGN15935.1"/>
    </source>
</evidence>
<reference evidence="1 2" key="1">
    <citation type="journal article" date="2016" name="Nat. Commun.">
        <title>Thousands of microbial genomes shed light on interconnected biogeochemical processes in an aquifer system.</title>
        <authorList>
            <person name="Anantharaman K."/>
            <person name="Brown C.T."/>
            <person name="Hug L.A."/>
            <person name="Sharon I."/>
            <person name="Castelle C.J."/>
            <person name="Probst A.J."/>
            <person name="Thomas B.C."/>
            <person name="Singh A."/>
            <person name="Wilkins M.J."/>
            <person name="Karaoz U."/>
            <person name="Brodie E.L."/>
            <person name="Williams K.H."/>
            <person name="Hubbard S.S."/>
            <person name="Banfield J.F."/>
        </authorList>
    </citation>
    <scope>NUCLEOTIDE SEQUENCE [LARGE SCALE GENOMIC DNA]</scope>
</reference>
<protein>
    <submittedName>
        <fullName evidence="1">Uncharacterized protein</fullName>
    </submittedName>
</protein>